<accession>A0AAN8BXC7</accession>
<keyword evidence="4" id="KW-1185">Reference proteome</keyword>
<sequence length="67" mass="7319">MRCWVNVTEAKPSSTLKSPDPNQETDVKVGRPPLRTLVVCGCIALVVVVAGFGVAYFLLKRCVRCII</sequence>
<dbReference type="AlphaFoldDB" id="A0AAN8BXC7"/>
<evidence type="ECO:0000313" key="3">
    <source>
        <dbReference type="EMBL" id="KAK5893132.1"/>
    </source>
</evidence>
<evidence type="ECO:0000256" key="1">
    <source>
        <dbReference type="SAM" id="MobiDB-lite"/>
    </source>
</evidence>
<keyword evidence="2" id="KW-1133">Transmembrane helix</keyword>
<dbReference type="EMBL" id="JAURVH010001535">
    <property type="protein sequence ID" value="KAK5893132.1"/>
    <property type="molecule type" value="Genomic_DNA"/>
</dbReference>
<feature type="region of interest" description="Disordered" evidence="1">
    <location>
        <begin position="1"/>
        <end position="26"/>
    </location>
</feature>
<gene>
    <name evidence="3" type="ORF">CgunFtcFv8_006031</name>
</gene>
<dbReference type="Proteomes" id="UP001331515">
    <property type="component" value="Unassembled WGS sequence"/>
</dbReference>
<name>A0AAN8BXC7_CHAGU</name>
<organism evidence="3 4">
    <name type="scientific">Champsocephalus gunnari</name>
    <name type="common">Mackerel icefish</name>
    <dbReference type="NCBI Taxonomy" id="52237"/>
    <lineage>
        <taxon>Eukaryota</taxon>
        <taxon>Metazoa</taxon>
        <taxon>Chordata</taxon>
        <taxon>Craniata</taxon>
        <taxon>Vertebrata</taxon>
        <taxon>Euteleostomi</taxon>
        <taxon>Actinopterygii</taxon>
        <taxon>Neopterygii</taxon>
        <taxon>Teleostei</taxon>
        <taxon>Neoteleostei</taxon>
        <taxon>Acanthomorphata</taxon>
        <taxon>Eupercaria</taxon>
        <taxon>Perciformes</taxon>
        <taxon>Notothenioidei</taxon>
        <taxon>Channichthyidae</taxon>
        <taxon>Champsocephalus</taxon>
    </lineage>
</organism>
<evidence type="ECO:0000256" key="2">
    <source>
        <dbReference type="SAM" id="Phobius"/>
    </source>
</evidence>
<keyword evidence="2" id="KW-0472">Membrane</keyword>
<feature type="transmembrane region" description="Helical" evidence="2">
    <location>
        <begin position="36"/>
        <end position="59"/>
    </location>
</feature>
<evidence type="ECO:0000313" key="4">
    <source>
        <dbReference type="Proteomes" id="UP001331515"/>
    </source>
</evidence>
<proteinExistence type="predicted"/>
<feature type="compositionally biased region" description="Polar residues" evidence="1">
    <location>
        <begin position="11"/>
        <end position="24"/>
    </location>
</feature>
<reference evidence="3 4" key="1">
    <citation type="journal article" date="2023" name="Mol. Biol. Evol.">
        <title>Genomics of Secondarily Temperate Adaptation in the Only Non-Antarctic Icefish.</title>
        <authorList>
            <person name="Rivera-Colon A.G."/>
            <person name="Rayamajhi N."/>
            <person name="Minhas B.F."/>
            <person name="Madrigal G."/>
            <person name="Bilyk K.T."/>
            <person name="Yoon V."/>
            <person name="Hune M."/>
            <person name="Gregory S."/>
            <person name="Cheng C.H.C."/>
            <person name="Catchen J.M."/>
        </authorList>
    </citation>
    <scope>NUCLEOTIDE SEQUENCE [LARGE SCALE GENOMIC DNA]</scope>
    <source>
        <tissue evidence="3">White muscle</tissue>
    </source>
</reference>
<protein>
    <submittedName>
        <fullName evidence="3">Uncharacterized protein</fullName>
    </submittedName>
</protein>
<keyword evidence="2" id="KW-0812">Transmembrane</keyword>
<comment type="caution">
    <text evidence="3">The sequence shown here is derived from an EMBL/GenBank/DDBJ whole genome shotgun (WGS) entry which is preliminary data.</text>
</comment>